<evidence type="ECO:0008006" key="3">
    <source>
        <dbReference type="Google" id="ProtNLM"/>
    </source>
</evidence>
<gene>
    <name evidence="1" type="ORF">GCM10011585_07830</name>
</gene>
<comment type="caution">
    <text evidence="1">The sequence shown here is derived from an EMBL/GenBank/DDBJ whole genome shotgun (WGS) entry which is preliminary data.</text>
</comment>
<reference evidence="1" key="1">
    <citation type="journal article" date="2014" name="Int. J. Syst. Evol. Microbiol.">
        <title>Complete genome sequence of Corynebacterium casei LMG S-19264T (=DSM 44701T), isolated from a smear-ripened cheese.</title>
        <authorList>
            <consortium name="US DOE Joint Genome Institute (JGI-PGF)"/>
            <person name="Walter F."/>
            <person name="Albersmeier A."/>
            <person name="Kalinowski J."/>
            <person name="Ruckert C."/>
        </authorList>
    </citation>
    <scope>NUCLEOTIDE SEQUENCE</scope>
    <source>
        <strain evidence="1">CGMCC 1.12997</strain>
    </source>
</reference>
<dbReference type="Proteomes" id="UP000647241">
    <property type="component" value="Unassembled WGS sequence"/>
</dbReference>
<evidence type="ECO:0000313" key="2">
    <source>
        <dbReference type="Proteomes" id="UP000647241"/>
    </source>
</evidence>
<name>A0A917H5R2_9BACT</name>
<protein>
    <recommendedName>
        <fullName evidence="3">Cytochrome P460</fullName>
    </recommendedName>
</protein>
<accession>A0A917H5R2</accession>
<reference evidence="1" key="2">
    <citation type="submission" date="2020-09" db="EMBL/GenBank/DDBJ databases">
        <authorList>
            <person name="Sun Q."/>
            <person name="Zhou Y."/>
        </authorList>
    </citation>
    <scope>NUCLEOTIDE SEQUENCE</scope>
    <source>
        <strain evidence="1">CGMCC 1.12997</strain>
    </source>
</reference>
<dbReference type="RefSeq" id="WP_188552810.1">
    <property type="nucleotide sequence ID" value="NZ_BMGT01000001.1"/>
</dbReference>
<dbReference type="EMBL" id="BMGT01000001">
    <property type="protein sequence ID" value="GGG68320.1"/>
    <property type="molecule type" value="Genomic_DNA"/>
</dbReference>
<sequence>MRAQRSYLLGTVFSLSILSILGCSNPYPPVVATLNKSAALPGNLPSNPLQDRVITSWIDKQHGTMSTLFGNDIAVQYARTSQQQDYPIGSTLSLVTWTQQEDPRWFGARIPAKVKSVEYVIVKAGADHRTSYTYESYEGTPLKQTLEQQAPTPTPQAQYLISQRAAVMP</sequence>
<organism evidence="1 2">
    <name type="scientific">Edaphobacter dinghuensis</name>
    <dbReference type="NCBI Taxonomy" id="1560005"/>
    <lineage>
        <taxon>Bacteria</taxon>
        <taxon>Pseudomonadati</taxon>
        <taxon>Acidobacteriota</taxon>
        <taxon>Terriglobia</taxon>
        <taxon>Terriglobales</taxon>
        <taxon>Acidobacteriaceae</taxon>
        <taxon>Edaphobacter</taxon>
    </lineage>
</organism>
<proteinExistence type="predicted"/>
<dbReference type="PROSITE" id="PS51257">
    <property type="entry name" value="PROKAR_LIPOPROTEIN"/>
    <property type="match status" value="1"/>
</dbReference>
<keyword evidence="2" id="KW-1185">Reference proteome</keyword>
<dbReference type="AlphaFoldDB" id="A0A917H5R2"/>
<evidence type="ECO:0000313" key="1">
    <source>
        <dbReference type="EMBL" id="GGG68320.1"/>
    </source>
</evidence>